<dbReference type="AlphaFoldDB" id="A0A8X6L1P6"/>
<keyword evidence="1" id="KW-0472">Membrane</keyword>
<evidence type="ECO:0000313" key="2">
    <source>
        <dbReference type="EMBL" id="GFQ92241.1"/>
    </source>
</evidence>
<protein>
    <submittedName>
        <fullName evidence="2">Uncharacterized protein</fullName>
    </submittedName>
</protein>
<accession>A0A8X6L1P6</accession>
<evidence type="ECO:0000313" key="3">
    <source>
        <dbReference type="Proteomes" id="UP000887116"/>
    </source>
</evidence>
<dbReference type="EMBL" id="BMAO01023983">
    <property type="protein sequence ID" value="GFQ92241.1"/>
    <property type="molecule type" value="Genomic_DNA"/>
</dbReference>
<organism evidence="2 3">
    <name type="scientific">Trichonephila clavata</name>
    <name type="common">Joro spider</name>
    <name type="synonym">Nephila clavata</name>
    <dbReference type="NCBI Taxonomy" id="2740835"/>
    <lineage>
        <taxon>Eukaryota</taxon>
        <taxon>Metazoa</taxon>
        <taxon>Ecdysozoa</taxon>
        <taxon>Arthropoda</taxon>
        <taxon>Chelicerata</taxon>
        <taxon>Arachnida</taxon>
        <taxon>Araneae</taxon>
        <taxon>Araneomorphae</taxon>
        <taxon>Entelegynae</taxon>
        <taxon>Araneoidea</taxon>
        <taxon>Nephilidae</taxon>
        <taxon>Trichonephila</taxon>
    </lineage>
</organism>
<keyword evidence="1" id="KW-1133">Transmembrane helix</keyword>
<dbReference type="OrthoDB" id="2668416at2759"/>
<comment type="caution">
    <text evidence="2">The sequence shown here is derived from an EMBL/GenBank/DDBJ whole genome shotgun (WGS) entry which is preliminary data.</text>
</comment>
<keyword evidence="3" id="KW-1185">Reference proteome</keyword>
<reference evidence="2" key="1">
    <citation type="submission" date="2020-07" db="EMBL/GenBank/DDBJ databases">
        <title>Multicomponent nature underlies the extraordinary mechanical properties of spider dragline silk.</title>
        <authorList>
            <person name="Kono N."/>
            <person name="Nakamura H."/>
            <person name="Mori M."/>
            <person name="Yoshida Y."/>
            <person name="Ohtoshi R."/>
            <person name="Malay A.D."/>
            <person name="Moran D.A.P."/>
            <person name="Tomita M."/>
            <person name="Numata K."/>
            <person name="Arakawa K."/>
        </authorList>
    </citation>
    <scope>NUCLEOTIDE SEQUENCE</scope>
</reference>
<sequence length="119" mass="14346">MNQDSSSHRKYGSIILLSVAVNMDAVLINAVIFCRRQWHKQKKNRLWIHKINRKRPEFGIFHHLHPNLRKDEKKFYSFFRMSEELFSILLDLVGQEISKWDTNYRKSITAEERLSICLR</sequence>
<name>A0A8X6L1P6_TRICU</name>
<evidence type="ECO:0000256" key="1">
    <source>
        <dbReference type="SAM" id="Phobius"/>
    </source>
</evidence>
<feature type="transmembrane region" description="Helical" evidence="1">
    <location>
        <begin position="12"/>
        <end position="34"/>
    </location>
</feature>
<dbReference type="Proteomes" id="UP000887116">
    <property type="component" value="Unassembled WGS sequence"/>
</dbReference>
<keyword evidence="1" id="KW-0812">Transmembrane</keyword>
<proteinExistence type="predicted"/>
<gene>
    <name evidence="2" type="primary">NCL1_32220</name>
    <name evidence="2" type="ORF">TNCT_444241</name>
</gene>